<keyword evidence="2" id="KW-0812">Transmembrane</keyword>
<feature type="compositionally biased region" description="Basic and acidic residues" evidence="1">
    <location>
        <begin position="229"/>
        <end position="257"/>
    </location>
</feature>
<feature type="region of interest" description="Disordered" evidence="1">
    <location>
        <begin position="323"/>
        <end position="353"/>
    </location>
</feature>
<protein>
    <submittedName>
        <fullName evidence="3">Uncharacterized protein</fullName>
    </submittedName>
</protein>
<keyword evidence="4" id="KW-1185">Reference proteome</keyword>
<accession>A0A8K0JQT7</accession>
<feature type="transmembrane region" description="Helical" evidence="2">
    <location>
        <begin position="47"/>
        <end position="64"/>
    </location>
</feature>
<sequence>MSSGDSSKKEAKAQTEGETFKGSISGAISKTCPPIYDFAKLFGSDETLWVGIAVAVHLTLYTTIPRSLLFLLPYPSVYLMPIYHTMKALQNAREPKMRAMWLSYWAVIGFVDTCELIILGSMAQTLTYWPLIKIIFAIFLMCETTDFTAEPKIDEALKKSLAKTVSAERRLKQAQGEEKGKIDAWRKLQNAKNEVEVAKTMFRPKRYHCFMLVEPFLPVTACAGGPSINHREPPPEAKIDPKTGRPEKTDEEKRDEDRLAEIKKWQFERERRAGGEGLGNWLQPVIDYGGQIVDHNPVTDSMGKILPQHQHGKSGEVKYGTPWDNDQQALDPKTGLPLGDAPRGKNTAREKDGKRIHLLPDVAWREYATNPGESTTMYDNDPWMGAQRDLGLGFKGWSGHETTEVAELDTVKMSLDPSVDWEMIKRSNGAYS</sequence>
<feature type="transmembrane region" description="Helical" evidence="2">
    <location>
        <begin position="101"/>
        <end position="122"/>
    </location>
</feature>
<name>A0A8K0JQT7_9TREE</name>
<keyword evidence="2" id="KW-0472">Membrane</keyword>
<keyword evidence="2" id="KW-1133">Transmembrane helix</keyword>
<organism evidence="3 4">
    <name type="scientific">Filobasidium floriforme</name>
    <dbReference type="NCBI Taxonomy" id="5210"/>
    <lineage>
        <taxon>Eukaryota</taxon>
        <taxon>Fungi</taxon>
        <taxon>Dikarya</taxon>
        <taxon>Basidiomycota</taxon>
        <taxon>Agaricomycotina</taxon>
        <taxon>Tremellomycetes</taxon>
        <taxon>Filobasidiales</taxon>
        <taxon>Filobasidiaceae</taxon>
        <taxon>Filobasidium</taxon>
    </lineage>
</organism>
<evidence type="ECO:0000313" key="4">
    <source>
        <dbReference type="Proteomes" id="UP000812966"/>
    </source>
</evidence>
<dbReference type="Pfam" id="PF03134">
    <property type="entry name" value="TB2_DP1_HVA22"/>
    <property type="match status" value="1"/>
</dbReference>
<evidence type="ECO:0000313" key="3">
    <source>
        <dbReference type="EMBL" id="KAG7562795.1"/>
    </source>
</evidence>
<evidence type="ECO:0000256" key="1">
    <source>
        <dbReference type="SAM" id="MobiDB-lite"/>
    </source>
</evidence>
<dbReference type="InterPro" id="IPR004345">
    <property type="entry name" value="TB2_DP1_HVA22"/>
</dbReference>
<reference evidence="3" key="1">
    <citation type="submission" date="2020-04" db="EMBL/GenBank/DDBJ databases">
        <title>Analysis of mating type loci in Filobasidium floriforme.</title>
        <authorList>
            <person name="Nowrousian M."/>
        </authorList>
    </citation>
    <scope>NUCLEOTIDE SEQUENCE</scope>
    <source>
        <strain evidence="3">CBS 6242</strain>
    </source>
</reference>
<feature type="region of interest" description="Disordered" evidence="1">
    <location>
        <begin position="226"/>
        <end position="257"/>
    </location>
</feature>
<evidence type="ECO:0000256" key="2">
    <source>
        <dbReference type="SAM" id="Phobius"/>
    </source>
</evidence>
<proteinExistence type="predicted"/>
<gene>
    <name evidence="3" type="ORF">FFLO_01750</name>
</gene>
<dbReference type="AlphaFoldDB" id="A0A8K0JQT7"/>
<comment type="caution">
    <text evidence="3">The sequence shown here is derived from an EMBL/GenBank/DDBJ whole genome shotgun (WGS) entry which is preliminary data.</text>
</comment>
<dbReference type="EMBL" id="JABELV010000025">
    <property type="protein sequence ID" value="KAG7562795.1"/>
    <property type="molecule type" value="Genomic_DNA"/>
</dbReference>
<dbReference type="Proteomes" id="UP000812966">
    <property type="component" value="Unassembled WGS sequence"/>
</dbReference>